<evidence type="ECO:0000256" key="4">
    <source>
        <dbReference type="ARBA" id="ARBA00022989"/>
    </source>
</evidence>
<evidence type="ECO:0000256" key="3">
    <source>
        <dbReference type="ARBA" id="ARBA00022692"/>
    </source>
</evidence>
<feature type="transmembrane region" description="Helical" evidence="7">
    <location>
        <begin position="12"/>
        <end position="34"/>
    </location>
</feature>
<dbReference type="InParanoid" id="A0A0D1E3B9"/>
<dbReference type="GO" id="GO:0038023">
    <property type="term" value="F:signaling receptor activity"/>
    <property type="evidence" value="ECO:0000318"/>
    <property type="project" value="GO_Central"/>
</dbReference>
<feature type="transmembrane region" description="Helical" evidence="7">
    <location>
        <begin position="436"/>
        <end position="456"/>
    </location>
</feature>
<name>A0A0D1E3B9_MYCMD</name>
<dbReference type="eggNOG" id="KOG0748">
    <property type="taxonomic scope" value="Eukaryota"/>
</dbReference>
<protein>
    <recommendedName>
        <fullName evidence="10">Adiponectin receptor 1</fullName>
    </recommendedName>
</protein>
<evidence type="ECO:0000256" key="2">
    <source>
        <dbReference type="ARBA" id="ARBA00007018"/>
    </source>
</evidence>
<dbReference type="PANTHER" id="PTHR20855:SF52">
    <property type="entry name" value="ADIPONECTIN RECEPTOR PROTEIN"/>
    <property type="match status" value="1"/>
</dbReference>
<feature type="transmembrane region" description="Helical" evidence="7">
    <location>
        <begin position="74"/>
        <end position="94"/>
    </location>
</feature>
<dbReference type="RefSeq" id="XP_011387708.1">
    <property type="nucleotide sequence ID" value="XM_011389406.1"/>
</dbReference>
<feature type="binding site" evidence="6">
    <location>
        <position position="568"/>
    </location>
    <ligand>
        <name>Zn(2+)</name>
        <dbReference type="ChEBI" id="CHEBI:29105"/>
    </ligand>
</feature>
<keyword evidence="6" id="KW-0862">Zinc</keyword>
<feature type="transmembrane region" description="Helical" evidence="7">
    <location>
        <begin position="463"/>
        <end position="481"/>
    </location>
</feature>
<dbReference type="FunCoup" id="A0A0D1E3B9">
    <property type="interactions" value="34"/>
</dbReference>
<feature type="binding site" evidence="6">
    <location>
        <position position="564"/>
    </location>
    <ligand>
        <name>Zn(2+)</name>
        <dbReference type="ChEBI" id="CHEBI:29105"/>
    </ligand>
</feature>
<comment type="subcellular location">
    <subcellularLocation>
        <location evidence="1">Membrane</location>
        <topology evidence="1">Multi-pass membrane protein</topology>
    </subcellularLocation>
</comment>
<dbReference type="EMBL" id="CM003142">
    <property type="protein sequence ID" value="KIS70569.1"/>
    <property type="molecule type" value="Genomic_DNA"/>
</dbReference>
<evidence type="ECO:0000256" key="5">
    <source>
        <dbReference type="ARBA" id="ARBA00023136"/>
    </source>
</evidence>
<feature type="transmembrane region" description="Helical" evidence="7">
    <location>
        <begin position="106"/>
        <end position="125"/>
    </location>
</feature>
<keyword evidence="4 7" id="KW-1133">Transmembrane helix</keyword>
<comment type="similarity">
    <text evidence="2">Belongs to the ADIPOR family.</text>
</comment>
<keyword evidence="9" id="KW-1185">Reference proteome</keyword>
<accession>A0A0D1E3B9</accession>
<evidence type="ECO:0000256" key="7">
    <source>
        <dbReference type="SAM" id="Phobius"/>
    </source>
</evidence>
<evidence type="ECO:0000313" key="8">
    <source>
        <dbReference type="EMBL" id="KIS70569.1"/>
    </source>
</evidence>
<gene>
    <name evidence="8" type="ORF">UMAG_01737</name>
</gene>
<keyword evidence="3 7" id="KW-0812">Transmembrane</keyword>
<dbReference type="InterPro" id="IPR004254">
    <property type="entry name" value="AdipoR/HlyIII-related"/>
</dbReference>
<dbReference type="AlphaFoldDB" id="A0A0D1E3B9"/>
<feature type="transmembrane region" description="Helical" evidence="7">
    <location>
        <begin position="397"/>
        <end position="416"/>
    </location>
</feature>
<dbReference type="Pfam" id="PF03006">
    <property type="entry name" value="HlyIII"/>
    <property type="match status" value="1"/>
</dbReference>
<keyword evidence="5 7" id="KW-0472">Membrane</keyword>
<evidence type="ECO:0000256" key="1">
    <source>
        <dbReference type="ARBA" id="ARBA00004141"/>
    </source>
</evidence>
<dbReference type="Proteomes" id="UP000000561">
    <property type="component" value="Chromosome 3"/>
</dbReference>
<dbReference type="GO" id="GO:0006882">
    <property type="term" value="P:intracellular zinc ion homeostasis"/>
    <property type="evidence" value="ECO:0000318"/>
    <property type="project" value="GO_Central"/>
</dbReference>
<feature type="transmembrane region" description="Helical" evidence="7">
    <location>
        <begin position="145"/>
        <end position="167"/>
    </location>
</feature>
<evidence type="ECO:0008006" key="10">
    <source>
        <dbReference type="Google" id="ProtNLM"/>
    </source>
</evidence>
<feature type="transmembrane region" description="Helical" evidence="7">
    <location>
        <begin position="493"/>
        <end position="517"/>
    </location>
</feature>
<dbReference type="GO" id="GO:0016020">
    <property type="term" value="C:membrane"/>
    <property type="evidence" value="ECO:0007669"/>
    <property type="project" value="UniProtKB-SubCell"/>
</dbReference>
<dbReference type="OrthoDB" id="529367at2759"/>
<dbReference type="VEuPathDB" id="FungiDB:UMAG_01737"/>
<feature type="transmembrane region" description="Helical" evidence="7">
    <location>
        <begin position="529"/>
        <end position="546"/>
    </location>
</feature>
<organism evidence="8 9">
    <name type="scientific">Mycosarcoma maydis</name>
    <name type="common">Corn smut fungus</name>
    <name type="synonym">Ustilago maydis</name>
    <dbReference type="NCBI Taxonomy" id="5270"/>
    <lineage>
        <taxon>Eukaryota</taxon>
        <taxon>Fungi</taxon>
        <taxon>Dikarya</taxon>
        <taxon>Basidiomycota</taxon>
        <taxon>Ustilaginomycotina</taxon>
        <taxon>Ustilaginomycetes</taxon>
        <taxon>Ustilaginales</taxon>
        <taxon>Ustilaginaceae</taxon>
        <taxon>Mycosarcoma</taxon>
    </lineage>
</organism>
<dbReference type="GeneID" id="23562654"/>
<feature type="binding site" evidence="6">
    <location>
        <position position="418"/>
    </location>
    <ligand>
        <name>Zn(2+)</name>
        <dbReference type="ChEBI" id="CHEBI:29105"/>
    </ligand>
</feature>
<dbReference type="GO" id="GO:0046872">
    <property type="term" value="F:metal ion binding"/>
    <property type="evidence" value="ECO:0007669"/>
    <property type="project" value="UniProtKB-KW"/>
</dbReference>
<keyword evidence="6" id="KW-0479">Metal-binding</keyword>
<dbReference type="PANTHER" id="PTHR20855">
    <property type="entry name" value="ADIPOR/PROGESTIN RECEPTOR-RELATED"/>
    <property type="match status" value="1"/>
</dbReference>
<feature type="transmembrane region" description="Helical" evidence="7">
    <location>
        <begin position="566"/>
        <end position="582"/>
    </location>
</feature>
<evidence type="ECO:0000313" key="9">
    <source>
        <dbReference type="Proteomes" id="UP000000561"/>
    </source>
</evidence>
<evidence type="ECO:0000256" key="6">
    <source>
        <dbReference type="PIRSR" id="PIRSR604254-1"/>
    </source>
</evidence>
<dbReference type="KEGG" id="uma:UMAG_01737"/>
<sequence length="612" mass="67176">MAATAAIHRPRTLVSAWLLLSSFVVAWDVGYILLRPRSMLGGDLHWIWSPYSLYMNVDYIYGLPSWNTKDGFPAAQSLMNVGESILNLLYIYLVHVKATPASLAVAPIYGLVAVTMTLSKTILYVLNDFCCGWCKTGHNDWYTLIVYWIIPNGLWILFPSIIAFIFIQELSISLKVAAGVQGAIDPVPLPSLSPTADANGGEKENGLNSERTLEVGPNPYLVDHSQLPSWAQDNTWIVKGYRRPGAKHQDPRLKKYDHGTAYKCWRSVWAYWHNETVNIHTHLWGAVFSVGLFVSHLLQHLHLLPSFLRPLSHHAIFYPSSLTFTTVSGKVLRLASASYPFSSPTSHAASASWLPSTSSRLLARISSIFLSSSASSASTASTNLADLSVRAPDTLDIAGFTAFFIGSIICLGFSASYHTIQCHSHALAKQFNKLDYIGIVVMIVGSFLPALHYGFYCHPHYQLAYSLAITSLGALAMYVVLAPSYATPAYRPYRTAVFLVLGLSAVVPVAHVIHIYGSRTITETMGLRFLLLSGALYVVGAVLYAARVPERFAPGKFDMLGASHQIFHVLILAAAAAHYVSIRRAYAFWHTVESFNSAAESARAGVCAALQT</sequence>
<proteinExistence type="inferred from homology"/>
<dbReference type="STRING" id="237631.A0A0D1E3B9"/>
<reference evidence="8 9" key="1">
    <citation type="journal article" date="2006" name="Nature">
        <title>Insights from the genome of the biotrophic fungal plant pathogen Ustilago maydis.</title>
        <authorList>
            <person name="Kamper J."/>
            <person name="Kahmann R."/>
            <person name="Bolker M."/>
            <person name="Ma L.J."/>
            <person name="Brefort T."/>
            <person name="Saville B.J."/>
            <person name="Banuett F."/>
            <person name="Kronstad J.W."/>
            <person name="Gold S.E."/>
            <person name="Muller O."/>
            <person name="Perlin M.H."/>
            <person name="Wosten H.A."/>
            <person name="de Vries R."/>
            <person name="Ruiz-Herrera J."/>
            <person name="Reynaga-Pena C.G."/>
            <person name="Snetselaar K."/>
            <person name="McCann M."/>
            <person name="Perez-Martin J."/>
            <person name="Feldbrugge M."/>
            <person name="Basse C.W."/>
            <person name="Steinberg G."/>
            <person name="Ibeas J.I."/>
            <person name="Holloman W."/>
            <person name="Guzman P."/>
            <person name="Farman M."/>
            <person name="Stajich J.E."/>
            <person name="Sentandreu R."/>
            <person name="Gonzalez-Prieto J.M."/>
            <person name="Kennell J.C."/>
            <person name="Molina L."/>
            <person name="Schirawski J."/>
            <person name="Mendoza-Mendoza A."/>
            <person name="Greilinger D."/>
            <person name="Munch K."/>
            <person name="Rossel N."/>
            <person name="Scherer M."/>
            <person name="Vranes M."/>
            <person name="Ladendorf O."/>
            <person name="Vincon V."/>
            <person name="Fuchs U."/>
            <person name="Sandrock B."/>
            <person name="Meng S."/>
            <person name="Ho E.C."/>
            <person name="Cahill M.J."/>
            <person name="Boyce K.J."/>
            <person name="Klose J."/>
            <person name="Klosterman S.J."/>
            <person name="Deelstra H.J."/>
            <person name="Ortiz-Castellanos L."/>
            <person name="Li W."/>
            <person name="Sanchez-Alonso P."/>
            <person name="Schreier P.H."/>
            <person name="Hauser-Hahn I."/>
            <person name="Vaupel M."/>
            <person name="Koopmann E."/>
            <person name="Friedrich G."/>
            <person name="Voss H."/>
            <person name="Schluter T."/>
            <person name="Margolis J."/>
            <person name="Platt D."/>
            <person name="Swimmer C."/>
            <person name="Gnirke A."/>
            <person name="Chen F."/>
            <person name="Vysotskaia V."/>
            <person name="Mannhaupt G."/>
            <person name="Guldener U."/>
            <person name="Munsterkotter M."/>
            <person name="Haase D."/>
            <person name="Oesterheld M."/>
            <person name="Mewes H.W."/>
            <person name="Mauceli E.W."/>
            <person name="DeCaprio D."/>
            <person name="Wade C.M."/>
            <person name="Butler J."/>
            <person name="Young S."/>
            <person name="Jaffe D.B."/>
            <person name="Calvo S."/>
            <person name="Nusbaum C."/>
            <person name="Galagan J."/>
            <person name="Birren B.W."/>
        </authorList>
    </citation>
    <scope>NUCLEOTIDE SEQUENCE [LARGE SCALE GENOMIC DNA]</scope>
    <source>
        <strain evidence="9">DSM 14603 / FGSC 9021 / UM521</strain>
    </source>
</reference>